<organism evidence="1 2">
    <name type="scientific">Burkholderia lata (strain ATCC 17760 / DSM 23089 / LMG 22485 / NCIMB 9086 / R18194 / 383)</name>
    <dbReference type="NCBI Taxonomy" id="482957"/>
    <lineage>
        <taxon>Bacteria</taxon>
        <taxon>Pseudomonadati</taxon>
        <taxon>Pseudomonadota</taxon>
        <taxon>Betaproteobacteria</taxon>
        <taxon>Burkholderiales</taxon>
        <taxon>Burkholderiaceae</taxon>
        <taxon>Burkholderia</taxon>
        <taxon>Burkholderia cepacia complex</taxon>
    </lineage>
</organism>
<evidence type="ECO:0000313" key="2">
    <source>
        <dbReference type="Proteomes" id="UP000467522"/>
    </source>
</evidence>
<reference evidence="2" key="1">
    <citation type="journal article" date="2020" name="MBio">
        <title>Horizontal gene transfer to a defensive symbiont with a reduced genome amongst a multipartite beetle microbiome.</title>
        <authorList>
            <person name="Waterworth S.C."/>
            <person name="Florez L.V."/>
            <person name="Rees E.R."/>
            <person name="Hertweck C."/>
            <person name="Kaltenpoth M."/>
            <person name="Kwan J.C."/>
        </authorList>
    </citation>
    <scope>NUCLEOTIDE SEQUENCE [LARGE SCALE GENOMIC DNA]</scope>
</reference>
<sequence length="76" mass="8388">MFGIAGVAWQFVDTTEQKDLTEHRSRMQKSLGIIRYERSYGDTEAAALGLGKQNTVPIVPEPPKISGSMNDSYVAK</sequence>
<dbReference type="AlphaFoldDB" id="A0A833UP98"/>
<gene>
    <name evidence="1" type="ORF">GAK33_01950</name>
</gene>
<proteinExistence type="predicted"/>
<protein>
    <submittedName>
        <fullName evidence="1">Uncharacterized protein</fullName>
    </submittedName>
</protein>
<accession>A0A833UP98</accession>
<comment type="caution">
    <text evidence="1">The sequence shown here is derived from an EMBL/GenBank/DDBJ whole genome shotgun (WGS) entry which is preliminary data.</text>
</comment>
<dbReference type="Proteomes" id="UP000467522">
    <property type="component" value="Unassembled WGS sequence"/>
</dbReference>
<evidence type="ECO:0000313" key="1">
    <source>
        <dbReference type="EMBL" id="KAF1038614.1"/>
    </source>
</evidence>
<dbReference type="EMBL" id="WNDV01000005">
    <property type="protein sequence ID" value="KAF1038614.1"/>
    <property type="molecule type" value="Genomic_DNA"/>
</dbReference>
<name>A0A833UP98_BURL3</name>